<evidence type="ECO:0000256" key="3">
    <source>
        <dbReference type="ARBA" id="ARBA00038502"/>
    </source>
</evidence>
<dbReference type="Pfam" id="PF13302">
    <property type="entry name" value="Acetyltransf_3"/>
    <property type="match status" value="1"/>
</dbReference>
<protein>
    <submittedName>
        <fullName evidence="5">Ribosomal N-acetyltransferase YdaF</fullName>
        <ecNumber evidence="5">2.3.1.-</ecNumber>
    </submittedName>
</protein>
<accession>A0A6N3BVK1</accession>
<evidence type="ECO:0000313" key="5">
    <source>
        <dbReference type="EMBL" id="VYU06091.1"/>
    </source>
</evidence>
<evidence type="ECO:0000256" key="1">
    <source>
        <dbReference type="ARBA" id="ARBA00022679"/>
    </source>
</evidence>
<feature type="domain" description="N-acetyltransferase" evidence="4">
    <location>
        <begin position="12"/>
        <end position="179"/>
    </location>
</feature>
<keyword evidence="2 5" id="KW-0012">Acyltransferase</keyword>
<comment type="similarity">
    <text evidence="3">Belongs to the acetyltransferase family. RimJ subfamily.</text>
</comment>
<dbReference type="InterPro" id="IPR016181">
    <property type="entry name" value="Acyl_CoA_acyltransferase"/>
</dbReference>
<evidence type="ECO:0000259" key="4">
    <source>
        <dbReference type="PROSITE" id="PS51186"/>
    </source>
</evidence>
<dbReference type="EMBL" id="CACRUO010000031">
    <property type="protein sequence ID" value="VYU06091.1"/>
    <property type="molecule type" value="Genomic_DNA"/>
</dbReference>
<name>A0A6N3BVK1_STASI</name>
<dbReference type="RefSeq" id="WP_002479825.1">
    <property type="nucleotide sequence ID" value="NZ_CACRUO010000031.1"/>
</dbReference>
<dbReference type="PANTHER" id="PTHR43792:SF8">
    <property type="entry name" value="[RIBOSOMAL PROTEIN US5]-ALANINE N-ACETYLTRANSFERASE"/>
    <property type="match status" value="1"/>
</dbReference>
<evidence type="ECO:0000256" key="2">
    <source>
        <dbReference type="ARBA" id="ARBA00023315"/>
    </source>
</evidence>
<reference evidence="5" key="1">
    <citation type="submission" date="2019-11" db="EMBL/GenBank/DDBJ databases">
        <authorList>
            <person name="Feng L."/>
        </authorList>
    </citation>
    <scope>NUCLEOTIDE SEQUENCE</scope>
    <source>
        <strain evidence="5">SsimulansLFYP27</strain>
    </source>
</reference>
<keyword evidence="1 5" id="KW-0808">Transferase</keyword>
<dbReference type="PROSITE" id="PS51186">
    <property type="entry name" value="GNAT"/>
    <property type="match status" value="1"/>
</dbReference>
<dbReference type="EC" id="2.3.1.-" evidence="5"/>
<dbReference type="KEGG" id="ssif:AL483_12460"/>
<dbReference type="AlphaFoldDB" id="A0A6N3BVK1"/>
<gene>
    <name evidence="5" type="primary">ydaF</name>
    <name evidence="5" type="ORF">SSLFYP27_01323</name>
</gene>
<dbReference type="SUPFAM" id="SSF55729">
    <property type="entry name" value="Acyl-CoA N-acyltransferases (Nat)"/>
    <property type="match status" value="1"/>
</dbReference>
<sequence>MDFFYFPVDEDIKLAQPETFMAEPLFQVIEQDRAFLSTYLPFIDHTLTVEDELNFIKLMLKKQAAGEHRLFVIYYRDQVVGTIDIQQIDLENKKAFVGYWLQSKYNGLGIIARCLHKICDFAFNTLDLNKLSLHINTKNKASQKVAERANFRFVGTDKDESFERGQFEDFHRYALLKHEFNTETSL</sequence>
<organism evidence="5">
    <name type="scientific">Staphylococcus simulans</name>
    <dbReference type="NCBI Taxonomy" id="1286"/>
    <lineage>
        <taxon>Bacteria</taxon>
        <taxon>Bacillati</taxon>
        <taxon>Bacillota</taxon>
        <taxon>Bacilli</taxon>
        <taxon>Bacillales</taxon>
        <taxon>Staphylococcaceae</taxon>
        <taxon>Staphylococcus</taxon>
    </lineage>
</organism>
<proteinExistence type="inferred from homology"/>
<dbReference type="Gene3D" id="3.40.630.30">
    <property type="match status" value="1"/>
</dbReference>
<dbReference type="PANTHER" id="PTHR43792">
    <property type="entry name" value="GNAT FAMILY, PUTATIVE (AFU_ORTHOLOGUE AFUA_3G00765)-RELATED-RELATED"/>
    <property type="match status" value="1"/>
</dbReference>
<dbReference type="InterPro" id="IPR051531">
    <property type="entry name" value="N-acetyltransferase"/>
</dbReference>
<dbReference type="GO" id="GO:0016747">
    <property type="term" value="F:acyltransferase activity, transferring groups other than amino-acyl groups"/>
    <property type="evidence" value="ECO:0007669"/>
    <property type="project" value="InterPro"/>
</dbReference>
<dbReference type="InterPro" id="IPR000182">
    <property type="entry name" value="GNAT_dom"/>
</dbReference>